<feature type="transmembrane region" description="Helical" evidence="2">
    <location>
        <begin position="194"/>
        <end position="211"/>
    </location>
</feature>
<evidence type="ECO:0000313" key="4">
    <source>
        <dbReference type="EMBL" id="SHM26293.1"/>
    </source>
</evidence>
<dbReference type="SUPFAM" id="SSF53448">
    <property type="entry name" value="Nucleotide-diphospho-sugar transferases"/>
    <property type="match status" value="1"/>
</dbReference>
<dbReference type="Pfam" id="PF00535">
    <property type="entry name" value="Glycos_transf_2"/>
    <property type="match status" value="1"/>
</dbReference>
<organism evidence="4 5">
    <name type="scientific">Vreelandella subglaciescola</name>
    <dbReference type="NCBI Taxonomy" id="29571"/>
    <lineage>
        <taxon>Bacteria</taxon>
        <taxon>Pseudomonadati</taxon>
        <taxon>Pseudomonadota</taxon>
        <taxon>Gammaproteobacteria</taxon>
        <taxon>Oceanospirillales</taxon>
        <taxon>Halomonadaceae</taxon>
        <taxon>Vreelandella</taxon>
    </lineage>
</organism>
<keyword evidence="5" id="KW-1185">Reference proteome</keyword>
<proteinExistence type="inferred from homology"/>
<dbReference type="RefSeq" id="WP_079553381.1">
    <property type="nucleotide sequence ID" value="NZ_LT670847.1"/>
</dbReference>
<accession>A0A1M7HD62</accession>
<evidence type="ECO:0000256" key="2">
    <source>
        <dbReference type="SAM" id="Phobius"/>
    </source>
</evidence>
<evidence type="ECO:0000259" key="3">
    <source>
        <dbReference type="Pfam" id="PF00535"/>
    </source>
</evidence>
<keyword evidence="2" id="KW-0472">Membrane</keyword>
<reference evidence="4 5" key="1">
    <citation type="submission" date="2016-11" db="EMBL/GenBank/DDBJ databases">
        <authorList>
            <person name="Jaros S."/>
            <person name="Januszkiewicz K."/>
            <person name="Wedrychowicz H."/>
        </authorList>
    </citation>
    <scope>NUCLEOTIDE SEQUENCE [LARGE SCALE GENOMIC DNA]</scope>
    <source>
        <strain evidence="4 5">ACAM 12</strain>
    </source>
</reference>
<keyword evidence="2" id="KW-0812">Transmembrane</keyword>
<dbReference type="EMBL" id="LT670847">
    <property type="protein sequence ID" value="SHM26293.1"/>
    <property type="molecule type" value="Genomic_DNA"/>
</dbReference>
<sequence length="249" mass="28200">MLAELSAVIITRNAAATLARTLDALEDVDEVVVYDNGSTDGTLELAARYPNVALHQGEFHGFGPTKRHAVSLARHDWIVSLDADEAPDARWLESLAGWLPTADSRQVVEVHRENWMLGKPVRHAGWGNDWLVRVFHRREHNFSEAMVHESVTLGQATQIARLDGCLTHLAVTELAQFLDKINRYSEIRARSDKLRVYPVALIVLKAAFAFFRTYLLQRGFLDGWRGLVIAVSNANGVFWKYMKRRVRDL</sequence>
<dbReference type="AlphaFoldDB" id="A0A1M7HD62"/>
<feature type="domain" description="Glycosyltransferase 2-like" evidence="3">
    <location>
        <begin position="6"/>
        <end position="102"/>
    </location>
</feature>
<dbReference type="GO" id="GO:0016740">
    <property type="term" value="F:transferase activity"/>
    <property type="evidence" value="ECO:0007669"/>
    <property type="project" value="UniProtKB-KW"/>
</dbReference>
<dbReference type="PANTHER" id="PTHR43630:SF2">
    <property type="entry name" value="GLYCOSYLTRANSFERASE"/>
    <property type="match status" value="1"/>
</dbReference>
<dbReference type="InterPro" id="IPR029044">
    <property type="entry name" value="Nucleotide-diphossugar_trans"/>
</dbReference>
<evidence type="ECO:0000313" key="5">
    <source>
        <dbReference type="Proteomes" id="UP000190911"/>
    </source>
</evidence>
<dbReference type="InterPro" id="IPR001173">
    <property type="entry name" value="Glyco_trans_2-like"/>
</dbReference>
<gene>
    <name evidence="4" type="ORF">SAMN05878437_2052</name>
</gene>
<keyword evidence="4" id="KW-0808">Transferase</keyword>
<dbReference type="Proteomes" id="UP000190911">
    <property type="component" value="Chromosome I"/>
</dbReference>
<keyword evidence="2" id="KW-1133">Transmembrane helix</keyword>
<dbReference type="PANTHER" id="PTHR43630">
    <property type="entry name" value="POLY-BETA-1,6-N-ACETYL-D-GLUCOSAMINE SYNTHASE"/>
    <property type="match status" value="1"/>
</dbReference>
<dbReference type="OrthoDB" id="9815923at2"/>
<protein>
    <submittedName>
        <fullName evidence="4">Glycosyltransferase involved in cell wall bisynthesis</fullName>
    </submittedName>
</protein>
<dbReference type="STRING" id="29571.SAMN05878437_2052"/>
<dbReference type="Gene3D" id="3.90.550.10">
    <property type="entry name" value="Spore Coat Polysaccharide Biosynthesis Protein SpsA, Chain A"/>
    <property type="match status" value="1"/>
</dbReference>
<dbReference type="CDD" id="cd02511">
    <property type="entry name" value="Beta4Glucosyltransferase"/>
    <property type="match status" value="1"/>
</dbReference>
<evidence type="ECO:0000256" key="1">
    <source>
        <dbReference type="ARBA" id="ARBA00038494"/>
    </source>
</evidence>
<dbReference type="InParanoid" id="A0A1M7HD62"/>
<name>A0A1M7HD62_9GAMM</name>
<comment type="similarity">
    <text evidence="1">Belongs to the glycosyltransferase 2 family. WaaE/KdtX subfamily.</text>
</comment>